<dbReference type="RefSeq" id="WP_207367017.1">
    <property type="nucleotide sequence ID" value="NZ_JAFMYV010000015.1"/>
</dbReference>
<proteinExistence type="predicted"/>
<dbReference type="Gene3D" id="2.40.50.1020">
    <property type="entry name" value="LytTr DNA-binding domain"/>
    <property type="match status" value="1"/>
</dbReference>
<dbReference type="InterPro" id="IPR007492">
    <property type="entry name" value="LytTR_DNA-bd_dom"/>
</dbReference>
<accession>A0A939GI44</accession>
<name>A0A939GI44_9BACT</name>
<dbReference type="Pfam" id="PF04397">
    <property type="entry name" value="LytTR"/>
    <property type="match status" value="1"/>
</dbReference>
<dbReference type="GO" id="GO:0000156">
    <property type="term" value="F:phosphorelay response regulator activity"/>
    <property type="evidence" value="ECO:0007669"/>
    <property type="project" value="InterPro"/>
</dbReference>
<sequence length="141" mass="16303">MIYACYAPIASPQPVRPTVSPVIRQQLELPFRNRTITIATADIVWLEGASNYTFIHTRDKQRYLVSKNLKRLEEALIDPAFCRVHKSAVVNLAYLYYANYGLEAHLRLKNDELITISRRRISSVRRHVHTHQRLVATSDSN</sequence>
<dbReference type="GO" id="GO:0003677">
    <property type="term" value="F:DNA binding"/>
    <property type="evidence" value="ECO:0007669"/>
    <property type="project" value="InterPro"/>
</dbReference>
<dbReference type="Proteomes" id="UP000664034">
    <property type="component" value="Unassembled WGS sequence"/>
</dbReference>
<dbReference type="InterPro" id="IPR046947">
    <property type="entry name" value="LytR-like"/>
</dbReference>
<evidence type="ECO:0000313" key="3">
    <source>
        <dbReference type="Proteomes" id="UP000664034"/>
    </source>
</evidence>
<dbReference type="AlphaFoldDB" id="A0A939GI44"/>
<dbReference type="PANTHER" id="PTHR37299:SF1">
    <property type="entry name" value="STAGE 0 SPORULATION PROTEIN A HOMOLOG"/>
    <property type="match status" value="1"/>
</dbReference>
<comment type="caution">
    <text evidence="2">The sequence shown here is derived from an EMBL/GenBank/DDBJ whole genome shotgun (WGS) entry which is preliminary data.</text>
</comment>
<dbReference type="PROSITE" id="PS50930">
    <property type="entry name" value="HTH_LYTTR"/>
    <property type="match status" value="1"/>
</dbReference>
<protein>
    <submittedName>
        <fullName evidence="2">LytTR family transcriptional regulator</fullName>
    </submittedName>
</protein>
<dbReference type="PANTHER" id="PTHR37299">
    <property type="entry name" value="TRANSCRIPTIONAL REGULATOR-RELATED"/>
    <property type="match status" value="1"/>
</dbReference>
<evidence type="ECO:0000259" key="1">
    <source>
        <dbReference type="PROSITE" id="PS50930"/>
    </source>
</evidence>
<dbReference type="EMBL" id="JAFMYV010000015">
    <property type="protein sequence ID" value="MBO0939484.1"/>
    <property type="molecule type" value="Genomic_DNA"/>
</dbReference>
<feature type="domain" description="HTH LytTR-type" evidence="1">
    <location>
        <begin position="27"/>
        <end position="130"/>
    </location>
</feature>
<keyword evidence="3" id="KW-1185">Reference proteome</keyword>
<reference evidence="2" key="1">
    <citation type="submission" date="2021-03" db="EMBL/GenBank/DDBJ databases">
        <title>Fibrella sp. HMF5335 genome sequencing and assembly.</title>
        <authorList>
            <person name="Kang H."/>
            <person name="Kim H."/>
            <person name="Bae S."/>
            <person name="Joh K."/>
        </authorList>
    </citation>
    <scope>NUCLEOTIDE SEQUENCE</scope>
    <source>
        <strain evidence="2">HMF5335</strain>
    </source>
</reference>
<evidence type="ECO:0000313" key="2">
    <source>
        <dbReference type="EMBL" id="MBO0939484.1"/>
    </source>
</evidence>
<gene>
    <name evidence="2" type="ORF">J2I47_23240</name>
</gene>
<dbReference type="SMART" id="SM00850">
    <property type="entry name" value="LytTR"/>
    <property type="match status" value="1"/>
</dbReference>
<organism evidence="2 3">
    <name type="scientific">Fibrella rubiginis</name>
    <dbReference type="NCBI Taxonomy" id="2817060"/>
    <lineage>
        <taxon>Bacteria</taxon>
        <taxon>Pseudomonadati</taxon>
        <taxon>Bacteroidota</taxon>
        <taxon>Cytophagia</taxon>
        <taxon>Cytophagales</taxon>
        <taxon>Spirosomataceae</taxon>
        <taxon>Fibrella</taxon>
    </lineage>
</organism>